<reference evidence="1" key="1">
    <citation type="journal article" date="2021" name="Proc. Natl. Acad. Sci. U.S.A.">
        <title>A Catalog of Tens of Thousands of Viruses from Human Metagenomes Reveals Hidden Associations with Chronic Diseases.</title>
        <authorList>
            <person name="Tisza M.J."/>
            <person name="Buck C.B."/>
        </authorList>
    </citation>
    <scope>NUCLEOTIDE SEQUENCE</scope>
    <source>
        <strain evidence="1">CtqMr7</strain>
    </source>
</reference>
<protein>
    <submittedName>
        <fullName evidence="1">Uncharacterized protein</fullName>
    </submittedName>
</protein>
<accession>A0A8S5LHR9</accession>
<proteinExistence type="predicted"/>
<evidence type="ECO:0000313" key="1">
    <source>
        <dbReference type="EMBL" id="DAD69447.1"/>
    </source>
</evidence>
<dbReference type="EMBL" id="BK014721">
    <property type="protein sequence ID" value="DAD69447.1"/>
    <property type="molecule type" value="Genomic_DNA"/>
</dbReference>
<name>A0A8S5LHR9_9CAUD</name>
<sequence>MYLLIINYIRSLDNYTVTLCQNELEALYNKTNVLLAS</sequence>
<organism evidence="1">
    <name type="scientific">Myoviridae sp. ctqMr7</name>
    <dbReference type="NCBI Taxonomy" id="2823552"/>
    <lineage>
        <taxon>Viruses</taxon>
        <taxon>Duplodnaviria</taxon>
        <taxon>Heunggongvirae</taxon>
        <taxon>Uroviricota</taxon>
        <taxon>Caudoviricetes</taxon>
    </lineage>
</organism>